<name>A0A832A3Y9_9BACT</name>
<comment type="caution">
    <text evidence="1">The sequence shown here is derived from an EMBL/GenBank/DDBJ whole genome shotgun (WGS) entry which is preliminary data.</text>
</comment>
<evidence type="ECO:0000313" key="1">
    <source>
        <dbReference type="EMBL" id="HFK95735.1"/>
    </source>
</evidence>
<reference evidence="1" key="1">
    <citation type="journal article" date="2020" name="mSystems">
        <title>Genome- and Community-Level Interaction Insights into Carbon Utilization and Element Cycling Functions of Hydrothermarchaeota in Hydrothermal Sediment.</title>
        <authorList>
            <person name="Zhou Z."/>
            <person name="Liu Y."/>
            <person name="Xu W."/>
            <person name="Pan J."/>
            <person name="Luo Z.H."/>
            <person name="Li M."/>
        </authorList>
    </citation>
    <scope>NUCLEOTIDE SEQUENCE [LARGE SCALE GENOMIC DNA]</scope>
    <source>
        <strain evidence="1">SpSt-456</strain>
    </source>
</reference>
<dbReference type="EMBL" id="DSTK01000004">
    <property type="protein sequence ID" value="HFK95735.1"/>
    <property type="molecule type" value="Genomic_DNA"/>
</dbReference>
<sequence length="62" mass="7139">MMTSAPQPAPKDHEAPCARCDLAVYCFSDPSTWVFRTTTELEEKTRQMRECPARPERLKAPR</sequence>
<proteinExistence type="predicted"/>
<protein>
    <submittedName>
        <fullName evidence="1">Uncharacterized protein</fullName>
    </submittedName>
</protein>
<gene>
    <name evidence="1" type="ORF">ENS06_00240</name>
</gene>
<accession>A0A832A3Y9</accession>
<organism evidence="1">
    <name type="scientific">Desulfacinum infernum</name>
    <dbReference type="NCBI Taxonomy" id="35837"/>
    <lineage>
        <taxon>Bacteria</taxon>
        <taxon>Pseudomonadati</taxon>
        <taxon>Thermodesulfobacteriota</taxon>
        <taxon>Syntrophobacteria</taxon>
        <taxon>Syntrophobacterales</taxon>
        <taxon>Syntrophobacteraceae</taxon>
        <taxon>Desulfacinum</taxon>
    </lineage>
</organism>
<dbReference type="AlphaFoldDB" id="A0A832A3Y9"/>